<comment type="caution">
    <text evidence="2">The sequence shown here is derived from an EMBL/GenBank/DDBJ whole genome shotgun (WGS) entry which is preliminary data.</text>
</comment>
<evidence type="ECO:0000313" key="3">
    <source>
        <dbReference type="Proteomes" id="UP000800235"/>
    </source>
</evidence>
<dbReference type="EMBL" id="MU007033">
    <property type="protein sequence ID" value="KAF2431277.1"/>
    <property type="molecule type" value="Genomic_DNA"/>
</dbReference>
<dbReference type="AlphaFoldDB" id="A0A9P4NT96"/>
<dbReference type="Proteomes" id="UP000800235">
    <property type="component" value="Unassembled WGS sequence"/>
</dbReference>
<reference evidence="2" key="1">
    <citation type="journal article" date="2020" name="Stud. Mycol.">
        <title>101 Dothideomycetes genomes: a test case for predicting lifestyles and emergence of pathogens.</title>
        <authorList>
            <person name="Haridas S."/>
            <person name="Albert R."/>
            <person name="Binder M."/>
            <person name="Bloem J."/>
            <person name="Labutti K."/>
            <person name="Salamov A."/>
            <person name="Andreopoulos B."/>
            <person name="Baker S."/>
            <person name="Barry K."/>
            <person name="Bills G."/>
            <person name="Bluhm B."/>
            <person name="Cannon C."/>
            <person name="Castanera R."/>
            <person name="Culley D."/>
            <person name="Daum C."/>
            <person name="Ezra D."/>
            <person name="Gonzalez J."/>
            <person name="Henrissat B."/>
            <person name="Kuo A."/>
            <person name="Liang C."/>
            <person name="Lipzen A."/>
            <person name="Lutzoni F."/>
            <person name="Magnuson J."/>
            <person name="Mondo S."/>
            <person name="Nolan M."/>
            <person name="Ohm R."/>
            <person name="Pangilinan J."/>
            <person name="Park H.-J."/>
            <person name="Ramirez L."/>
            <person name="Alfaro M."/>
            <person name="Sun H."/>
            <person name="Tritt A."/>
            <person name="Yoshinaga Y."/>
            <person name="Zwiers L.-H."/>
            <person name="Turgeon B."/>
            <person name="Goodwin S."/>
            <person name="Spatafora J."/>
            <person name="Crous P."/>
            <person name="Grigoriev I."/>
        </authorList>
    </citation>
    <scope>NUCLEOTIDE SEQUENCE</scope>
    <source>
        <strain evidence="2">CBS 130266</strain>
    </source>
</reference>
<sequence>MSYNTEQEIMPSWGTTITDRFVGETATADVDVVEGNMAQIYGNNTPIDNDTTAQSSAVYATMEAAFARVSMEKDFFQQECARLATELDLYRKDAARDKAEIQLLRELKDSMTEQLTHKRKLEQATIGRTKKINSNRAGPSGTNALVRQQSSMPCRSITVDGASYEYVLSTGPGTLSFPEQLEDIKDAFDQVGINSCYHTLNDAEKRRSDYTRFTRILRLQPWEVIPLKFLPIRFGYYYMRHLSVLADRLKNARPDPKEALRRLLITKITSRGLKSHFPLRDCDMRALVEEVKAQSVAGGEPEDMDMDDVGEEIGASEDGSD</sequence>
<proteinExistence type="predicted"/>
<gene>
    <name evidence="2" type="ORF">EJ08DRAFT_733504</name>
</gene>
<evidence type="ECO:0000313" key="2">
    <source>
        <dbReference type="EMBL" id="KAF2431277.1"/>
    </source>
</evidence>
<protein>
    <submittedName>
        <fullName evidence="2">Uncharacterized protein</fullName>
    </submittedName>
</protein>
<feature type="compositionally biased region" description="Acidic residues" evidence="1">
    <location>
        <begin position="300"/>
        <end position="321"/>
    </location>
</feature>
<feature type="region of interest" description="Disordered" evidence="1">
    <location>
        <begin position="294"/>
        <end position="321"/>
    </location>
</feature>
<name>A0A9P4NT96_9PEZI</name>
<evidence type="ECO:0000256" key="1">
    <source>
        <dbReference type="SAM" id="MobiDB-lite"/>
    </source>
</evidence>
<accession>A0A9P4NT96</accession>
<organism evidence="2 3">
    <name type="scientific">Tothia fuscella</name>
    <dbReference type="NCBI Taxonomy" id="1048955"/>
    <lineage>
        <taxon>Eukaryota</taxon>
        <taxon>Fungi</taxon>
        <taxon>Dikarya</taxon>
        <taxon>Ascomycota</taxon>
        <taxon>Pezizomycotina</taxon>
        <taxon>Dothideomycetes</taxon>
        <taxon>Pleosporomycetidae</taxon>
        <taxon>Venturiales</taxon>
        <taxon>Cylindrosympodiaceae</taxon>
        <taxon>Tothia</taxon>
    </lineage>
</organism>
<keyword evidence="3" id="KW-1185">Reference proteome</keyword>